<feature type="transmembrane region" description="Helical" evidence="1">
    <location>
        <begin position="91"/>
        <end position="115"/>
    </location>
</feature>
<feature type="transmembrane region" description="Helical" evidence="1">
    <location>
        <begin position="371"/>
        <end position="403"/>
    </location>
</feature>
<keyword evidence="1" id="KW-1133">Transmembrane helix</keyword>
<reference evidence="3" key="1">
    <citation type="submission" date="2016-10" db="EMBL/GenBank/DDBJ databases">
        <authorList>
            <person name="Varghese N."/>
            <person name="Submissions S."/>
        </authorList>
    </citation>
    <scope>NUCLEOTIDE SEQUENCE [LARGE SCALE GENOMIC DNA]</scope>
    <source>
        <strain evidence="3">DSM 45004</strain>
    </source>
</reference>
<name>A0A1I1XFZ7_9ACTN</name>
<accession>A0A1I1XFZ7</accession>
<feature type="transmembrane region" description="Helical" evidence="1">
    <location>
        <begin position="121"/>
        <end position="138"/>
    </location>
</feature>
<evidence type="ECO:0000313" key="3">
    <source>
        <dbReference type="Proteomes" id="UP000198716"/>
    </source>
</evidence>
<feature type="transmembrane region" description="Helical" evidence="1">
    <location>
        <begin position="44"/>
        <end position="62"/>
    </location>
</feature>
<keyword evidence="1" id="KW-0812">Transmembrane</keyword>
<keyword evidence="3" id="KW-1185">Reference proteome</keyword>
<feature type="transmembrane region" description="Helical" evidence="1">
    <location>
        <begin position="261"/>
        <end position="284"/>
    </location>
</feature>
<dbReference type="AlphaFoldDB" id="A0A1I1XFZ7"/>
<feature type="transmembrane region" description="Helical" evidence="1">
    <location>
        <begin position="145"/>
        <end position="167"/>
    </location>
</feature>
<dbReference type="EMBL" id="FOMZ01000007">
    <property type="protein sequence ID" value="SFE04693.1"/>
    <property type="molecule type" value="Genomic_DNA"/>
</dbReference>
<feature type="transmembrane region" description="Helical" evidence="1">
    <location>
        <begin position="217"/>
        <end position="241"/>
    </location>
</feature>
<sequence>MAERSGPSVGSTVVRRAVPLALGAMLGAGVFLGVAPAVSIAGPWTPFAVPVAVVTAWCAASATRHQAESYGPTGAGYACVRDKLGVVPGRIAAGTGLFGHVAALTAVAGAAARYLPTPQPLAAVSLPLLAVLAATAGLRIRGVAGWLWLALTIAVLGVVTAACLAITPVDSPSISPQGPLAVSGAAGVLFFGLVGFERLTAAADRADRYPAAVLDRALPAVLLVAGVVLAVVLGAVSYQLGSARLALSPAPLLDALRAADAAALTSVVGTAAALAMLPVLLAVLESARSTGAALVSDGELPVLARRAGPAGTPYPFDLALAVVAASLTSLLGPEQAVAIAACCLLVHYALVNAAARVLLLDGGKLPRRTACLGMGLSVILAMSMPVPAMAVTLAVVVLVPVVAGSVRRWRGSERSSRHERPPEEHDVR</sequence>
<keyword evidence="1" id="KW-0472">Membrane</keyword>
<dbReference type="Gene3D" id="1.20.1740.10">
    <property type="entry name" value="Amino acid/polyamine transporter I"/>
    <property type="match status" value="1"/>
</dbReference>
<feature type="transmembrane region" description="Helical" evidence="1">
    <location>
        <begin position="20"/>
        <end position="38"/>
    </location>
</feature>
<evidence type="ECO:0000256" key="1">
    <source>
        <dbReference type="SAM" id="Phobius"/>
    </source>
</evidence>
<feature type="transmembrane region" description="Helical" evidence="1">
    <location>
        <begin position="337"/>
        <end position="359"/>
    </location>
</feature>
<dbReference type="Proteomes" id="UP000198716">
    <property type="component" value="Unassembled WGS sequence"/>
</dbReference>
<protein>
    <submittedName>
        <fullName evidence="2">Basic amino acid/polyamine antiporter, APA family</fullName>
    </submittedName>
</protein>
<proteinExistence type="predicted"/>
<organism evidence="2 3">
    <name type="scientific">Actinopolyspora alba</name>
    <dbReference type="NCBI Taxonomy" id="673379"/>
    <lineage>
        <taxon>Bacteria</taxon>
        <taxon>Bacillati</taxon>
        <taxon>Actinomycetota</taxon>
        <taxon>Actinomycetes</taxon>
        <taxon>Actinopolysporales</taxon>
        <taxon>Actinopolysporaceae</taxon>
        <taxon>Actinopolyspora</taxon>
        <taxon>Actinopolyspora alba group</taxon>
    </lineage>
</organism>
<gene>
    <name evidence="2" type="ORF">SAMN04487819_10731</name>
</gene>
<evidence type="ECO:0000313" key="2">
    <source>
        <dbReference type="EMBL" id="SFE04693.1"/>
    </source>
</evidence>
<feature type="transmembrane region" description="Helical" evidence="1">
    <location>
        <begin position="179"/>
        <end position="196"/>
    </location>
</feature>